<keyword evidence="3 5" id="KW-1133">Transmembrane helix</keyword>
<dbReference type="Gene3D" id="1.20.1740.10">
    <property type="entry name" value="Amino acid/polyamine transporter I"/>
    <property type="match status" value="1"/>
</dbReference>
<feature type="transmembrane region" description="Helical" evidence="5">
    <location>
        <begin position="200"/>
        <end position="225"/>
    </location>
</feature>
<dbReference type="Pfam" id="PF01490">
    <property type="entry name" value="Aa_trans"/>
    <property type="match status" value="1"/>
</dbReference>
<evidence type="ECO:0000256" key="4">
    <source>
        <dbReference type="ARBA" id="ARBA00023136"/>
    </source>
</evidence>
<feature type="transmembrane region" description="Helical" evidence="5">
    <location>
        <begin position="283"/>
        <end position="305"/>
    </location>
</feature>
<gene>
    <name evidence="7" type="ORF">FOL47_007936</name>
</gene>
<feature type="transmembrane region" description="Helical" evidence="5">
    <location>
        <begin position="387"/>
        <end position="412"/>
    </location>
</feature>
<feature type="transmembrane region" description="Helical" evidence="5">
    <location>
        <begin position="132"/>
        <end position="150"/>
    </location>
</feature>
<dbReference type="Proteomes" id="UP000591131">
    <property type="component" value="Unassembled WGS sequence"/>
</dbReference>
<evidence type="ECO:0000256" key="2">
    <source>
        <dbReference type="ARBA" id="ARBA00022692"/>
    </source>
</evidence>
<keyword evidence="8" id="KW-1185">Reference proteome</keyword>
<sequence length="417" mass="45597">MTIPESSQTLESIKLELTPCHGQSNFSAVVNMVLATIGVGILSLPRAIAQAGYAFGFILMVFSAVVGILYTQLLRACMKPETRSYEDIGMDVFGRWGLFAVTFGVNGALIGTCCLLMLLLGQNSYKLYPGIAQPYWILIWTCILLPVSWLPNMKHIGYISGTVGVASVICLLLVLIYAGFARDLNPEIHDDISYDPYPVTAIGLGMSFASMTLAFAGTCASTTVLHDMKYPQARRRVVYWGLCIIAIVYFLVSLSGYIGWGNSLLKFQNIIDAVTGSGSGHDVVSYISICSILLLSVTHYAVLLNPSSRILEHAFNVKEGQFVKSCAIRSTLVAFTVIVAIFVPNFQGLIGLLGSVCFSLIHNFYPSIFYIRLFIWEKVRSGSKYHIMQFVGLTILLFISLAGSICGIYDSVLTLVS</sequence>
<evidence type="ECO:0000256" key="3">
    <source>
        <dbReference type="ARBA" id="ARBA00022989"/>
    </source>
</evidence>
<comment type="subcellular location">
    <subcellularLocation>
        <location evidence="1">Membrane</location>
        <topology evidence="1">Multi-pass membrane protein</topology>
    </subcellularLocation>
</comment>
<comment type="caution">
    <text evidence="7">The sequence shown here is derived from an EMBL/GenBank/DDBJ whole genome shotgun (WGS) entry which is preliminary data.</text>
</comment>
<feature type="transmembrane region" description="Helical" evidence="5">
    <location>
        <begin position="54"/>
        <end position="75"/>
    </location>
</feature>
<dbReference type="OrthoDB" id="441491at2759"/>
<protein>
    <recommendedName>
        <fullName evidence="6">Amino acid transporter transmembrane domain-containing protein</fullName>
    </recommendedName>
</protein>
<accession>A0A7J6MUN6</accession>
<feature type="transmembrane region" description="Helical" evidence="5">
    <location>
        <begin position="28"/>
        <end position="48"/>
    </location>
</feature>
<dbReference type="GO" id="GO:0016020">
    <property type="term" value="C:membrane"/>
    <property type="evidence" value="ECO:0007669"/>
    <property type="project" value="UniProtKB-SubCell"/>
</dbReference>
<reference evidence="7 8" key="1">
    <citation type="submission" date="2020-04" db="EMBL/GenBank/DDBJ databases">
        <title>Perkinsus chesapeaki whole genome sequence.</title>
        <authorList>
            <person name="Bogema D.R."/>
        </authorList>
    </citation>
    <scope>NUCLEOTIDE SEQUENCE [LARGE SCALE GENOMIC DNA]</scope>
    <source>
        <strain evidence="7">ATCC PRA-425</strain>
    </source>
</reference>
<evidence type="ECO:0000259" key="6">
    <source>
        <dbReference type="Pfam" id="PF01490"/>
    </source>
</evidence>
<feature type="transmembrane region" description="Helical" evidence="5">
    <location>
        <begin position="349"/>
        <end position="375"/>
    </location>
</feature>
<evidence type="ECO:0000256" key="1">
    <source>
        <dbReference type="ARBA" id="ARBA00004141"/>
    </source>
</evidence>
<evidence type="ECO:0000313" key="8">
    <source>
        <dbReference type="Proteomes" id="UP000591131"/>
    </source>
</evidence>
<dbReference type="EMBL" id="JAAPAO010000049">
    <property type="protein sequence ID" value="KAF4675319.1"/>
    <property type="molecule type" value="Genomic_DNA"/>
</dbReference>
<name>A0A7J6MUN6_PERCH</name>
<evidence type="ECO:0000313" key="7">
    <source>
        <dbReference type="EMBL" id="KAF4675319.1"/>
    </source>
</evidence>
<dbReference type="GO" id="GO:0015179">
    <property type="term" value="F:L-amino acid transmembrane transporter activity"/>
    <property type="evidence" value="ECO:0007669"/>
    <property type="project" value="TreeGrafter"/>
</dbReference>
<dbReference type="InterPro" id="IPR013057">
    <property type="entry name" value="AA_transpt_TM"/>
</dbReference>
<feature type="transmembrane region" description="Helical" evidence="5">
    <location>
        <begin position="326"/>
        <end position="343"/>
    </location>
</feature>
<keyword evidence="4 5" id="KW-0472">Membrane</keyword>
<feature type="transmembrane region" description="Helical" evidence="5">
    <location>
        <begin position="96"/>
        <end position="120"/>
    </location>
</feature>
<evidence type="ECO:0000256" key="5">
    <source>
        <dbReference type="SAM" id="Phobius"/>
    </source>
</evidence>
<proteinExistence type="predicted"/>
<dbReference type="AlphaFoldDB" id="A0A7J6MUN6"/>
<keyword evidence="2 5" id="KW-0812">Transmembrane</keyword>
<feature type="domain" description="Amino acid transporter transmembrane" evidence="6">
    <location>
        <begin position="22"/>
        <end position="409"/>
    </location>
</feature>
<organism evidence="7 8">
    <name type="scientific">Perkinsus chesapeaki</name>
    <name type="common">Clam parasite</name>
    <name type="synonym">Perkinsus andrewsi</name>
    <dbReference type="NCBI Taxonomy" id="330153"/>
    <lineage>
        <taxon>Eukaryota</taxon>
        <taxon>Sar</taxon>
        <taxon>Alveolata</taxon>
        <taxon>Perkinsozoa</taxon>
        <taxon>Perkinsea</taxon>
        <taxon>Perkinsida</taxon>
        <taxon>Perkinsidae</taxon>
        <taxon>Perkinsus</taxon>
    </lineage>
</organism>
<feature type="transmembrane region" description="Helical" evidence="5">
    <location>
        <begin position="237"/>
        <end position="260"/>
    </location>
</feature>
<dbReference type="PANTHER" id="PTHR22950">
    <property type="entry name" value="AMINO ACID TRANSPORTER"/>
    <property type="match status" value="1"/>
</dbReference>
<feature type="transmembrane region" description="Helical" evidence="5">
    <location>
        <begin position="157"/>
        <end position="180"/>
    </location>
</feature>